<feature type="compositionally biased region" description="Basic and acidic residues" evidence="1">
    <location>
        <begin position="172"/>
        <end position="183"/>
    </location>
</feature>
<feature type="compositionally biased region" description="Low complexity" evidence="1">
    <location>
        <begin position="498"/>
        <end position="513"/>
    </location>
</feature>
<comment type="caution">
    <text evidence="2">The sequence shown here is derived from an EMBL/GenBank/DDBJ whole genome shotgun (WGS) entry which is preliminary data.</text>
</comment>
<evidence type="ECO:0000256" key="1">
    <source>
        <dbReference type="SAM" id="MobiDB-lite"/>
    </source>
</evidence>
<feature type="region of interest" description="Disordered" evidence="1">
    <location>
        <begin position="225"/>
        <end position="333"/>
    </location>
</feature>
<keyword evidence="3" id="KW-1185">Reference proteome</keyword>
<gene>
    <name evidence="2" type="ORF">FJT64_002715</name>
</gene>
<reference evidence="2 3" key="1">
    <citation type="submission" date="2019-07" db="EMBL/GenBank/DDBJ databases">
        <title>Draft genome assembly of a fouling barnacle, Amphibalanus amphitrite (Darwin, 1854): The first reference genome for Thecostraca.</title>
        <authorList>
            <person name="Kim W."/>
        </authorList>
    </citation>
    <scope>NUCLEOTIDE SEQUENCE [LARGE SCALE GENOMIC DNA]</scope>
    <source>
        <strain evidence="2">SNU_AA5</strain>
        <tissue evidence="2">Soma without cirri and trophi</tissue>
    </source>
</reference>
<feature type="compositionally biased region" description="Low complexity" evidence="1">
    <location>
        <begin position="301"/>
        <end position="318"/>
    </location>
</feature>
<dbReference type="AlphaFoldDB" id="A0A6A4WPH9"/>
<sequence length="563" mass="59298">MISMSADAASPRRDNGTSTPGRSGASASPAVNGDTADGQDSRSSGGLEESGGGGCGTARVRRKRRHTCPDYRRSPPPLENGWHGVGERLSPPPRLGAADGSALRSAGSRRSSEGDGWGRAGRCHERPAKLARLEACVKKEPAEPVAATVTPEKSQLNNGDGADEPPSVDGEGEPKEEPPDRPDSPPPPPTPTTDTRKRNLTETEKLYLNSECHKTEILSSKLRHTACRKSGAAAAASATSTTPAQPPVLMPNGGDSKGPKAKRRRRDPVPRRRRLPSVESPATDSESDGPPHLEPEAPLTAAPRGAAGRGKAQAGRRGTPAPQLREAESEADAVSFSFQAAPDSEEWFRTFSRQEAGRRAVEDFSWAAAGGGQLLPYQMSVDELFPPDLVPGGGRPRPLRPPTLPDRWLPPLPAAADKSPPADWLCLEEMCRVLHRAADSPPAEVESPGTEVAAALTAWPAHTSLHELAEAVSSEELGGADWSGADSASEPSRPPTPDASADDASSVSTDTSAGTGGRRRPVKRRKNRTGWPRARVRKSNLLRTAVSRAAAEAEAGRDTPGPS</sequence>
<feature type="region of interest" description="Disordered" evidence="1">
    <location>
        <begin position="471"/>
        <end position="563"/>
    </location>
</feature>
<feature type="region of interest" description="Disordered" evidence="1">
    <location>
        <begin position="388"/>
        <end position="419"/>
    </location>
</feature>
<protein>
    <submittedName>
        <fullName evidence="2">Uncharacterized protein</fullName>
    </submittedName>
</protein>
<feature type="compositionally biased region" description="Basic and acidic residues" evidence="1">
    <location>
        <begin position="194"/>
        <end position="212"/>
    </location>
</feature>
<feature type="region of interest" description="Disordered" evidence="1">
    <location>
        <begin position="140"/>
        <end position="212"/>
    </location>
</feature>
<organism evidence="2 3">
    <name type="scientific">Amphibalanus amphitrite</name>
    <name type="common">Striped barnacle</name>
    <name type="synonym">Balanus amphitrite</name>
    <dbReference type="NCBI Taxonomy" id="1232801"/>
    <lineage>
        <taxon>Eukaryota</taxon>
        <taxon>Metazoa</taxon>
        <taxon>Ecdysozoa</taxon>
        <taxon>Arthropoda</taxon>
        <taxon>Crustacea</taxon>
        <taxon>Multicrustacea</taxon>
        <taxon>Cirripedia</taxon>
        <taxon>Thoracica</taxon>
        <taxon>Thoracicalcarea</taxon>
        <taxon>Balanomorpha</taxon>
        <taxon>Balanoidea</taxon>
        <taxon>Balanidae</taxon>
        <taxon>Amphibalaninae</taxon>
        <taxon>Amphibalanus</taxon>
    </lineage>
</organism>
<feature type="compositionally biased region" description="Basic residues" evidence="1">
    <location>
        <begin position="259"/>
        <end position="275"/>
    </location>
</feature>
<feature type="compositionally biased region" description="Low complexity" evidence="1">
    <location>
        <begin position="230"/>
        <end position="243"/>
    </location>
</feature>
<feature type="region of interest" description="Disordered" evidence="1">
    <location>
        <begin position="1"/>
        <end position="124"/>
    </location>
</feature>
<evidence type="ECO:0000313" key="3">
    <source>
        <dbReference type="Proteomes" id="UP000440578"/>
    </source>
</evidence>
<feature type="compositionally biased region" description="Basic residues" evidence="1">
    <location>
        <begin position="517"/>
        <end position="540"/>
    </location>
</feature>
<dbReference type="Proteomes" id="UP000440578">
    <property type="component" value="Unassembled WGS sequence"/>
</dbReference>
<evidence type="ECO:0000313" key="2">
    <source>
        <dbReference type="EMBL" id="KAF0304522.1"/>
    </source>
</evidence>
<proteinExistence type="predicted"/>
<dbReference type="EMBL" id="VIIS01000836">
    <property type="protein sequence ID" value="KAF0304522.1"/>
    <property type="molecule type" value="Genomic_DNA"/>
</dbReference>
<feature type="compositionally biased region" description="Low complexity" evidence="1">
    <location>
        <begin position="95"/>
        <end position="109"/>
    </location>
</feature>
<accession>A0A6A4WPH9</accession>
<feature type="compositionally biased region" description="Pro residues" evidence="1">
    <location>
        <begin position="399"/>
        <end position="413"/>
    </location>
</feature>
<name>A0A6A4WPH9_AMPAM</name>
<dbReference type="OrthoDB" id="6405786at2759"/>